<dbReference type="InterPro" id="IPR027267">
    <property type="entry name" value="AH/BAR_dom_sf"/>
</dbReference>
<proteinExistence type="predicted"/>
<evidence type="ECO:0000256" key="6">
    <source>
        <dbReference type="PROSITE-ProRule" id="PRU00192"/>
    </source>
</evidence>
<gene>
    <name evidence="11" type="primary">PSTPIP2</name>
    <name evidence="11" type="ORF">EC973_005018</name>
</gene>
<dbReference type="Gene3D" id="1.20.1270.60">
    <property type="entry name" value="Arfaptin homology (AH) domain/BAR domain"/>
    <property type="match status" value="1"/>
</dbReference>
<dbReference type="InterPro" id="IPR036028">
    <property type="entry name" value="SH3-like_dom_sf"/>
</dbReference>
<dbReference type="GO" id="GO:0009898">
    <property type="term" value="C:cytoplasmic side of plasma membrane"/>
    <property type="evidence" value="ECO:0007669"/>
    <property type="project" value="TreeGrafter"/>
</dbReference>
<dbReference type="CDD" id="cd00174">
    <property type="entry name" value="SH3"/>
    <property type="match status" value="1"/>
</dbReference>
<dbReference type="PANTHER" id="PTHR23065">
    <property type="entry name" value="PROLINE-SERINE-THREONINE PHOSPHATASE INTERACTING PROTEIN 1"/>
    <property type="match status" value="1"/>
</dbReference>
<sequence length="594" mass="67876">MCIEEEYGEKLLKLSQINLAEYEEPSSTFAESLHSIPTATEAAARAHLDLAQQIHQLLQTPLAGFMNDQKQLRKTVFYLQADMESLNLVLLPLDSGKSKKIAEPKTVTLRKPKKGKHKKGKKDDARTAYITECDRLAELRRKGKDYMQLQQRIPLLDQEYRLSGEMLESVTASWIEEWRMSCNAFQKLEESRIDYLRRTLWSYTHMMASVYVVDDQACEQIRAALENVDIGKDMNLFISNHNTGTNIPDIPKYSQYVDQNEAIVHPIREINIPVMDEELRSVNDQLKKLPPGAGSMHKTVPPVPEMVRASAAIHIPTPTDPDLSDDTALTSDLQRNKALPSLPQDRKLTKMEHYYPEQDALDQPQRSSSFPLRNEPSSFRPVVNPIHTGKSWHDINDDIQYDGRERSGTFYEPIVRQQTPANYTGWQRRVPLHSPVIDSMDGVSETVPFPLVIRQNGRKKAMFSFLNKKKPQTPTDEIDERPRHRRFSIGFFSKKESPTALSAPQLKLPQSPTSPLPETDWQKVAVLRDGTPVIEYVRALWNYEAKIEPEMSFSKNDIFAIIEKKKDGWWNAEIVSGDNHGLRGLVPGNFMCTV</sequence>
<dbReference type="InterPro" id="IPR001452">
    <property type="entry name" value="SH3_domain"/>
</dbReference>
<dbReference type="PROSITE" id="PS51741">
    <property type="entry name" value="F_BAR"/>
    <property type="match status" value="1"/>
</dbReference>
<dbReference type="SUPFAM" id="SSF50044">
    <property type="entry name" value="SH3-domain"/>
    <property type="match status" value="1"/>
</dbReference>
<evidence type="ECO:0000256" key="7">
    <source>
        <dbReference type="PROSITE-ProRule" id="PRU01077"/>
    </source>
</evidence>
<dbReference type="PANTHER" id="PTHR23065:SF7">
    <property type="entry name" value="NOSTRIN, ISOFORM H"/>
    <property type="match status" value="1"/>
</dbReference>
<dbReference type="GO" id="GO:0120104">
    <property type="term" value="C:mitotic actomyosin contractile ring, proximal layer"/>
    <property type="evidence" value="ECO:0007669"/>
    <property type="project" value="TreeGrafter"/>
</dbReference>
<dbReference type="SUPFAM" id="SSF103657">
    <property type="entry name" value="BAR/IMD domain-like"/>
    <property type="match status" value="1"/>
</dbReference>
<feature type="domain" description="F-BAR" evidence="10">
    <location>
        <begin position="1"/>
        <end position="233"/>
    </location>
</feature>
<protein>
    <submittedName>
        <fullName evidence="11">Proline-serine-threonine phosphatase-interacting protein 2</fullName>
    </submittedName>
</protein>
<dbReference type="SMART" id="SM00326">
    <property type="entry name" value="SH3"/>
    <property type="match status" value="1"/>
</dbReference>
<feature type="compositionally biased region" description="Polar residues" evidence="8">
    <location>
        <begin position="364"/>
        <end position="377"/>
    </location>
</feature>
<dbReference type="GO" id="GO:0005543">
    <property type="term" value="F:phospholipid binding"/>
    <property type="evidence" value="ECO:0007669"/>
    <property type="project" value="TreeGrafter"/>
</dbReference>
<evidence type="ECO:0000256" key="5">
    <source>
        <dbReference type="ARBA" id="ARBA00023212"/>
    </source>
</evidence>
<dbReference type="Proteomes" id="UP000605846">
    <property type="component" value="Unassembled WGS sequence"/>
</dbReference>
<evidence type="ECO:0000259" key="10">
    <source>
        <dbReference type="PROSITE" id="PS51741"/>
    </source>
</evidence>
<dbReference type="Gene3D" id="2.30.30.40">
    <property type="entry name" value="SH3 Domains"/>
    <property type="match status" value="1"/>
</dbReference>
<keyword evidence="4" id="KW-0597">Phosphoprotein</keyword>
<dbReference type="PRINTS" id="PR00452">
    <property type="entry name" value="SH3DOMAIN"/>
</dbReference>
<feature type="compositionally biased region" description="Basic and acidic residues" evidence="8">
    <location>
        <begin position="344"/>
        <end position="356"/>
    </location>
</feature>
<comment type="subcellular location">
    <subcellularLocation>
        <location evidence="1">Cytoplasm</location>
        <location evidence="1">Cytoskeleton</location>
    </subcellularLocation>
</comment>
<reference evidence="11" key="1">
    <citation type="submission" date="2020-01" db="EMBL/GenBank/DDBJ databases">
        <title>Genome Sequencing of Three Apophysomyces-Like Fungal Strains Confirms a Novel Fungal Genus in the Mucoromycota with divergent Burkholderia-like Endosymbiotic Bacteria.</title>
        <authorList>
            <person name="Stajich J.E."/>
            <person name="Macias A.M."/>
            <person name="Carter-House D."/>
            <person name="Lovett B."/>
            <person name="Kasson L.R."/>
            <person name="Berry K."/>
            <person name="Grigoriev I."/>
            <person name="Chang Y."/>
            <person name="Spatafora J."/>
            <person name="Kasson M.T."/>
        </authorList>
    </citation>
    <scope>NUCLEOTIDE SEQUENCE</scope>
    <source>
        <strain evidence="11">NRRL A-21654</strain>
    </source>
</reference>
<keyword evidence="3" id="KW-0963">Cytoplasm</keyword>
<feature type="compositionally biased region" description="Low complexity" evidence="8">
    <location>
        <begin position="316"/>
        <end position="333"/>
    </location>
</feature>
<feature type="region of interest" description="Disordered" evidence="8">
    <location>
        <begin position="316"/>
        <end position="385"/>
    </location>
</feature>
<dbReference type="GO" id="GO:0007010">
    <property type="term" value="P:cytoskeleton organization"/>
    <property type="evidence" value="ECO:0007669"/>
    <property type="project" value="TreeGrafter"/>
</dbReference>
<evidence type="ECO:0000256" key="1">
    <source>
        <dbReference type="ARBA" id="ARBA00004245"/>
    </source>
</evidence>
<evidence type="ECO:0000259" key="9">
    <source>
        <dbReference type="PROSITE" id="PS50002"/>
    </source>
</evidence>
<name>A0A8H7BHM6_9FUNG</name>
<keyword evidence="5" id="KW-0206">Cytoskeleton</keyword>
<dbReference type="InterPro" id="IPR031160">
    <property type="entry name" value="F_BAR_dom"/>
</dbReference>
<feature type="domain" description="SH3" evidence="9">
    <location>
        <begin position="532"/>
        <end position="594"/>
    </location>
</feature>
<organism evidence="11 12">
    <name type="scientific">Apophysomyces ossiformis</name>
    <dbReference type="NCBI Taxonomy" id="679940"/>
    <lineage>
        <taxon>Eukaryota</taxon>
        <taxon>Fungi</taxon>
        <taxon>Fungi incertae sedis</taxon>
        <taxon>Mucoromycota</taxon>
        <taxon>Mucoromycotina</taxon>
        <taxon>Mucoromycetes</taxon>
        <taxon>Mucorales</taxon>
        <taxon>Mucorineae</taxon>
        <taxon>Mucoraceae</taxon>
        <taxon>Apophysomyces</taxon>
    </lineage>
</organism>
<keyword evidence="7" id="KW-0175">Coiled coil</keyword>
<keyword evidence="2 6" id="KW-0728">SH3 domain</keyword>
<evidence type="ECO:0000256" key="8">
    <source>
        <dbReference type="SAM" id="MobiDB-lite"/>
    </source>
</evidence>
<dbReference type="AlphaFoldDB" id="A0A8H7BHM6"/>
<accession>A0A8H7BHM6</accession>
<evidence type="ECO:0000313" key="12">
    <source>
        <dbReference type="Proteomes" id="UP000605846"/>
    </source>
</evidence>
<evidence type="ECO:0000256" key="3">
    <source>
        <dbReference type="ARBA" id="ARBA00022490"/>
    </source>
</evidence>
<keyword evidence="12" id="KW-1185">Reference proteome</keyword>
<evidence type="ECO:0000256" key="2">
    <source>
        <dbReference type="ARBA" id="ARBA00022443"/>
    </source>
</evidence>
<dbReference type="OrthoDB" id="27823at2759"/>
<dbReference type="Pfam" id="PF14604">
    <property type="entry name" value="SH3_9"/>
    <property type="match status" value="1"/>
</dbReference>
<dbReference type="PROSITE" id="PS50002">
    <property type="entry name" value="SH3"/>
    <property type="match status" value="1"/>
</dbReference>
<evidence type="ECO:0000313" key="11">
    <source>
        <dbReference type="EMBL" id="KAF7721236.1"/>
    </source>
</evidence>
<comment type="caution">
    <text evidence="11">The sequence shown here is derived from an EMBL/GenBank/DDBJ whole genome shotgun (WGS) entry which is preliminary data.</text>
</comment>
<evidence type="ECO:0000256" key="4">
    <source>
        <dbReference type="ARBA" id="ARBA00022553"/>
    </source>
</evidence>
<dbReference type="EMBL" id="JABAYA010000289">
    <property type="protein sequence ID" value="KAF7721236.1"/>
    <property type="molecule type" value="Genomic_DNA"/>
</dbReference>